<dbReference type="Proteomes" id="UP001600888">
    <property type="component" value="Unassembled WGS sequence"/>
</dbReference>
<gene>
    <name evidence="3" type="ORF">FJTKL_11494</name>
</gene>
<name>A0ABR4EGM5_9PEZI</name>
<evidence type="ECO:0000313" key="4">
    <source>
        <dbReference type="Proteomes" id="UP001600888"/>
    </source>
</evidence>
<evidence type="ECO:0000313" key="3">
    <source>
        <dbReference type="EMBL" id="KAL2281598.1"/>
    </source>
</evidence>
<organism evidence="3 4">
    <name type="scientific">Diaporthe vaccinii</name>
    <dbReference type="NCBI Taxonomy" id="105482"/>
    <lineage>
        <taxon>Eukaryota</taxon>
        <taxon>Fungi</taxon>
        <taxon>Dikarya</taxon>
        <taxon>Ascomycota</taxon>
        <taxon>Pezizomycotina</taxon>
        <taxon>Sordariomycetes</taxon>
        <taxon>Sordariomycetidae</taxon>
        <taxon>Diaporthales</taxon>
        <taxon>Diaporthaceae</taxon>
        <taxon>Diaporthe</taxon>
        <taxon>Diaporthe eres species complex</taxon>
    </lineage>
</organism>
<keyword evidence="4" id="KW-1185">Reference proteome</keyword>
<accession>A0ABR4EGM5</accession>
<sequence>MFADSVASITTFSQEARTEYILRSVEELKNMSQRSLVNHDDLRVQIYEITKGPKGLHYMIDALKALDDARARGNDDTHVAELLSQLKADMDNTRDNIDKRQEDLKEIRAQLERTFTQQMPLEFNQSDGFVYNISILSREDGVHDAASSTHCRATLDTGCHDNWVSTGIIERADLQGSIIAITDSDQFKSFSGHVMEPQGQIELTFFLATVSASSQQTRTETFYVFDQLPVDLVLGKGFIAKQFTLVSKHALGLVRQGKFTQEEVRTIEISLKEQGAANAEISSLRRAADSSAREARRAQKAASRATTRGSNTPFSGASGWGTPRHPDSILRVDTRSSSLMVPTSRLHISSTQASEASGPEDDGEVQGPDIEAGPSGSASSLRCDVCP</sequence>
<keyword evidence="1" id="KW-0175">Coiled coil</keyword>
<proteinExistence type="predicted"/>
<evidence type="ECO:0000256" key="1">
    <source>
        <dbReference type="SAM" id="Coils"/>
    </source>
</evidence>
<comment type="caution">
    <text evidence="3">The sequence shown here is derived from an EMBL/GenBank/DDBJ whole genome shotgun (WGS) entry which is preliminary data.</text>
</comment>
<protein>
    <submittedName>
        <fullName evidence="3">Uncharacterized protein</fullName>
    </submittedName>
</protein>
<feature type="compositionally biased region" description="Polar residues" evidence="2">
    <location>
        <begin position="304"/>
        <end position="315"/>
    </location>
</feature>
<evidence type="ECO:0000256" key="2">
    <source>
        <dbReference type="SAM" id="MobiDB-lite"/>
    </source>
</evidence>
<reference evidence="3 4" key="1">
    <citation type="submission" date="2024-03" db="EMBL/GenBank/DDBJ databases">
        <title>A high-quality draft genome sequence of Diaporthe vaccinii, a causative agent of upright dieback and viscid rot disease in cranberry plants.</title>
        <authorList>
            <person name="Sarrasin M."/>
            <person name="Lang B.F."/>
            <person name="Burger G."/>
        </authorList>
    </citation>
    <scope>NUCLEOTIDE SEQUENCE [LARGE SCALE GENOMIC DNA]</scope>
    <source>
        <strain evidence="3 4">IS7</strain>
    </source>
</reference>
<feature type="coiled-coil region" evidence="1">
    <location>
        <begin position="83"/>
        <end position="114"/>
    </location>
</feature>
<feature type="compositionally biased region" description="Basic and acidic residues" evidence="2">
    <location>
        <begin position="286"/>
        <end position="297"/>
    </location>
</feature>
<feature type="compositionally biased region" description="Polar residues" evidence="2">
    <location>
        <begin position="335"/>
        <end position="355"/>
    </location>
</feature>
<feature type="region of interest" description="Disordered" evidence="2">
    <location>
        <begin position="285"/>
        <end position="387"/>
    </location>
</feature>
<dbReference type="EMBL" id="JBAWTH010000056">
    <property type="protein sequence ID" value="KAL2281598.1"/>
    <property type="molecule type" value="Genomic_DNA"/>
</dbReference>
<feature type="compositionally biased region" description="Basic and acidic residues" evidence="2">
    <location>
        <begin position="324"/>
        <end position="334"/>
    </location>
</feature>